<reference evidence="1" key="1">
    <citation type="submission" date="2021-02" db="EMBL/GenBank/DDBJ databases">
        <authorList>
            <person name="Nowell W R."/>
        </authorList>
    </citation>
    <scope>NUCLEOTIDE SEQUENCE</scope>
</reference>
<dbReference type="AlphaFoldDB" id="A0A820IUX1"/>
<dbReference type="PANTHER" id="PTHR21705:SF11">
    <property type="entry name" value="FHIP FAMILY PROTEIN CG3558"/>
    <property type="match status" value="1"/>
</dbReference>
<name>A0A820IUX1_9BILA</name>
<evidence type="ECO:0000313" key="1">
    <source>
        <dbReference type="EMBL" id="CAF4317336.1"/>
    </source>
</evidence>
<dbReference type="PANTHER" id="PTHR21705">
    <property type="entry name" value="RAI16 PROTEIN-RELATED"/>
    <property type="match status" value="1"/>
</dbReference>
<evidence type="ECO:0000313" key="2">
    <source>
        <dbReference type="Proteomes" id="UP000663851"/>
    </source>
</evidence>
<dbReference type="EMBL" id="CAJOBO010000958">
    <property type="protein sequence ID" value="CAF4317336.1"/>
    <property type="molecule type" value="Genomic_DNA"/>
</dbReference>
<gene>
    <name evidence="1" type="ORF">HFQ381_LOCUS14589</name>
</gene>
<comment type="caution">
    <text evidence="1">The sequence shown here is derived from an EMBL/GenBank/DDBJ whole genome shotgun (WGS) entry which is preliminary data.</text>
</comment>
<protein>
    <submittedName>
        <fullName evidence="1">Uncharacterized protein</fullName>
    </submittedName>
</protein>
<accession>A0A820IUX1</accession>
<dbReference type="Proteomes" id="UP000663851">
    <property type="component" value="Unassembled WGS sequence"/>
</dbReference>
<dbReference type="Pfam" id="PF10257">
    <property type="entry name" value="RAI16-like"/>
    <property type="match status" value="1"/>
</dbReference>
<proteinExistence type="predicted"/>
<sequence length="322" mass="37202">MTLQWKRHHSVESLDDETSIELTVLRQHWKQILQIFQKSLIDQDDITCVTSHFQHAVTLLTNEVASHDRPGPVLLYFIAESILDTFFVWSLSCPEYASDLKYHQLRCFEFLLSRAQHELLFHKQIFKPLLNLLRSCESSTSLELIEKHMIVVLNQVCVSITRNPTLLELCFDISAEHGPSKFVIFSLLIPFVHRDGLAGQQARDALLLIMQLSYRNEPIAKYIVENTNFCPILATGLSALYSDLPHRLATNNDEWFILTKQEWSENPSLVQFMNSLQFCNDVIQIAHPIIGHHLLQFIYHGFLVPVLGPSIHQVSYFFLFSN</sequence>
<organism evidence="1 2">
    <name type="scientific">Rotaria socialis</name>
    <dbReference type="NCBI Taxonomy" id="392032"/>
    <lineage>
        <taxon>Eukaryota</taxon>
        <taxon>Metazoa</taxon>
        <taxon>Spiralia</taxon>
        <taxon>Gnathifera</taxon>
        <taxon>Rotifera</taxon>
        <taxon>Eurotatoria</taxon>
        <taxon>Bdelloidea</taxon>
        <taxon>Philodinida</taxon>
        <taxon>Philodinidae</taxon>
        <taxon>Rotaria</taxon>
    </lineage>
</organism>
<dbReference type="InterPro" id="IPR019384">
    <property type="entry name" value="FHIP"/>
</dbReference>